<keyword evidence="3 4" id="KW-0472">Membrane</keyword>
<sequence length="152" mass="17066">MAHSDAGHAGMDHGGSGMCSMNMLFTWAYKDTCVVFKWWHIKTIPHMFFSCFAVGALAYLYEYLKYCCHKSLVHHGGAVSANTGLTSGMGRSLRLRRSVWYGLQVGFSFMLMLVYMTYNGWLMISVVLGAIYGHYVWGALLEESPRTSLACH</sequence>
<evidence type="ECO:0000256" key="1">
    <source>
        <dbReference type="ARBA" id="ARBA00022692"/>
    </source>
</evidence>
<gene>
    <name evidence="5" type="ORF">LAMI_0F15060G</name>
</gene>
<keyword evidence="2 4" id="KW-1133">Transmembrane helix</keyword>
<dbReference type="GO" id="GO:0000329">
    <property type="term" value="C:fungal-type vacuole membrane"/>
    <property type="evidence" value="ECO:0007669"/>
    <property type="project" value="TreeGrafter"/>
</dbReference>
<dbReference type="AlphaFoldDB" id="A0A1G4K4H0"/>
<feature type="transmembrane region" description="Helical" evidence="4">
    <location>
        <begin position="121"/>
        <end position="140"/>
    </location>
</feature>
<dbReference type="Proteomes" id="UP000191024">
    <property type="component" value="Chromosome F"/>
</dbReference>
<comment type="similarity">
    <text evidence="4">Belongs to the copper transporter (Ctr) (TC 1.A.56) family. SLC31A subfamily.</text>
</comment>
<keyword evidence="4" id="KW-0813">Transport</keyword>
<evidence type="ECO:0000313" key="5">
    <source>
        <dbReference type="EMBL" id="SCU98524.1"/>
    </source>
</evidence>
<protein>
    <recommendedName>
        <fullName evidence="4">Copper transport protein</fullName>
    </recommendedName>
</protein>
<reference evidence="6" key="1">
    <citation type="submission" date="2016-03" db="EMBL/GenBank/DDBJ databases">
        <authorList>
            <person name="Devillers H."/>
        </authorList>
    </citation>
    <scope>NUCLEOTIDE SEQUENCE [LARGE SCALE GENOMIC DNA]</scope>
</reference>
<name>A0A1G4K4H0_9SACH</name>
<accession>A0A1G4K4H0</accession>
<dbReference type="InterPro" id="IPR007274">
    <property type="entry name" value="Cop_transporter"/>
</dbReference>
<keyword evidence="6" id="KW-1185">Reference proteome</keyword>
<evidence type="ECO:0000313" key="6">
    <source>
        <dbReference type="Proteomes" id="UP000191024"/>
    </source>
</evidence>
<keyword evidence="4" id="KW-0186">Copper</keyword>
<feature type="transmembrane region" description="Helical" evidence="4">
    <location>
        <begin position="44"/>
        <end position="61"/>
    </location>
</feature>
<keyword evidence="1 4" id="KW-0812">Transmembrane</keyword>
<organism evidence="5 6">
    <name type="scientific">Lachancea mirantina</name>
    <dbReference type="NCBI Taxonomy" id="1230905"/>
    <lineage>
        <taxon>Eukaryota</taxon>
        <taxon>Fungi</taxon>
        <taxon>Dikarya</taxon>
        <taxon>Ascomycota</taxon>
        <taxon>Saccharomycotina</taxon>
        <taxon>Saccharomycetes</taxon>
        <taxon>Saccharomycetales</taxon>
        <taxon>Saccharomycetaceae</taxon>
        <taxon>Lachancea</taxon>
    </lineage>
</organism>
<evidence type="ECO:0000256" key="4">
    <source>
        <dbReference type="RuleBase" id="RU367022"/>
    </source>
</evidence>
<comment type="subcellular location">
    <subcellularLocation>
        <location evidence="4">Membrane</location>
        <topology evidence="4">Multi-pass membrane protein</topology>
    </subcellularLocation>
</comment>
<evidence type="ECO:0000256" key="2">
    <source>
        <dbReference type="ARBA" id="ARBA00022989"/>
    </source>
</evidence>
<dbReference type="STRING" id="1230905.A0A1G4K4H0"/>
<feature type="transmembrane region" description="Helical" evidence="4">
    <location>
        <begin position="98"/>
        <end position="115"/>
    </location>
</feature>
<dbReference type="EMBL" id="LT598467">
    <property type="protein sequence ID" value="SCU98524.1"/>
    <property type="molecule type" value="Genomic_DNA"/>
</dbReference>
<keyword evidence="4" id="KW-0406">Ion transport</keyword>
<dbReference type="GO" id="GO:0005375">
    <property type="term" value="F:copper ion transmembrane transporter activity"/>
    <property type="evidence" value="ECO:0007669"/>
    <property type="project" value="UniProtKB-UniRule"/>
</dbReference>
<dbReference type="OrthoDB" id="161814at2759"/>
<dbReference type="PANTHER" id="PTHR12483">
    <property type="entry name" value="SOLUTE CARRIER FAMILY 31 COPPER TRANSPORTERS"/>
    <property type="match status" value="1"/>
</dbReference>
<proteinExistence type="inferred from homology"/>
<evidence type="ECO:0000256" key="3">
    <source>
        <dbReference type="ARBA" id="ARBA00023136"/>
    </source>
</evidence>
<dbReference type="PANTHER" id="PTHR12483:SF115">
    <property type="entry name" value="COPPER TRANSPORT PROTEIN"/>
    <property type="match status" value="1"/>
</dbReference>
<keyword evidence="4" id="KW-0187">Copper transport</keyword>
<dbReference type="Pfam" id="PF04145">
    <property type="entry name" value="Ctr"/>
    <property type="match status" value="1"/>
</dbReference>